<dbReference type="KEGG" id="nfn:NFRAN_1136"/>
<evidence type="ECO:0000313" key="2">
    <source>
        <dbReference type="Proteomes" id="UP000294299"/>
    </source>
</evidence>
<accession>A0A484I6V1</accession>
<sequence>MLINLKIVIILGVLLVSSSLIFCASTPTVIAQSNYNIKVAKTTEADFTVTDGASYVGTYFETTYTMTGTATDFINAKDTLITSILDDFNKSSTIGYVKINSTVAQANNNSITEIANPFASKEQIDQKVKSVLAYALDKIENPIGITPDIGDSRQIKCVFGNVLDDFWCDIPTFVTR</sequence>
<evidence type="ECO:0000313" key="1">
    <source>
        <dbReference type="EMBL" id="VFJ13458.1"/>
    </source>
</evidence>
<keyword evidence="2" id="KW-1185">Reference proteome</keyword>
<proteinExistence type="predicted"/>
<dbReference type="AlphaFoldDB" id="A0A484I6V1"/>
<dbReference type="EMBL" id="LR216287">
    <property type="protein sequence ID" value="VFJ13458.1"/>
    <property type="molecule type" value="Genomic_DNA"/>
</dbReference>
<reference evidence="1 2" key="1">
    <citation type="submission" date="2019-02" db="EMBL/GenBank/DDBJ databases">
        <authorList>
            <person name="Lehtovirta-Morley E L."/>
        </authorList>
    </citation>
    <scope>NUCLEOTIDE SEQUENCE [LARGE SCALE GENOMIC DNA]</scope>
    <source>
        <strain evidence="1">NFRAN1</strain>
    </source>
</reference>
<dbReference type="Proteomes" id="UP000294299">
    <property type="component" value="Chromosome NFRAN"/>
</dbReference>
<gene>
    <name evidence="1" type="ORF">NFRAN_1136</name>
</gene>
<name>A0A484I6V1_9ARCH</name>
<protein>
    <submittedName>
        <fullName evidence="1">Uncharacterized protein</fullName>
    </submittedName>
</protein>
<organism evidence="1 2">
    <name type="scientific">Candidatus Nitrosocosmicus franklandianus</name>
    <dbReference type="NCBI Taxonomy" id="1798806"/>
    <lineage>
        <taxon>Archaea</taxon>
        <taxon>Nitrososphaerota</taxon>
        <taxon>Nitrososphaeria</taxon>
        <taxon>Nitrososphaerales</taxon>
        <taxon>Nitrososphaeraceae</taxon>
        <taxon>Candidatus Nitrosocosmicus</taxon>
    </lineage>
</organism>